<evidence type="ECO:0000313" key="3">
    <source>
        <dbReference type="Proteomes" id="UP000242287"/>
    </source>
</evidence>
<dbReference type="EMBL" id="KZ302105">
    <property type="protein sequence ID" value="PFH47548.1"/>
    <property type="molecule type" value="Genomic_DNA"/>
</dbReference>
<gene>
    <name evidence="2" type="ORF">AMATHDRAFT_67563</name>
</gene>
<reference evidence="2 3" key="1">
    <citation type="submission" date="2014-02" db="EMBL/GenBank/DDBJ databases">
        <title>Transposable element dynamics among asymbiotic and ectomycorrhizal Amanita fungi.</title>
        <authorList>
            <consortium name="DOE Joint Genome Institute"/>
            <person name="Hess J."/>
            <person name="Skrede I."/>
            <person name="Wolfe B."/>
            <person name="LaButti K."/>
            <person name="Ohm R.A."/>
            <person name="Grigoriev I.V."/>
            <person name="Pringle A."/>
        </authorList>
    </citation>
    <scope>NUCLEOTIDE SEQUENCE [LARGE SCALE GENOMIC DNA]</scope>
    <source>
        <strain evidence="2 3">SKay4041</strain>
    </source>
</reference>
<proteinExistence type="predicted"/>
<accession>A0A2A9NBW0</accession>
<feature type="region of interest" description="Disordered" evidence="1">
    <location>
        <begin position="19"/>
        <end position="76"/>
    </location>
</feature>
<evidence type="ECO:0000256" key="1">
    <source>
        <dbReference type="SAM" id="MobiDB-lite"/>
    </source>
</evidence>
<keyword evidence="3" id="KW-1185">Reference proteome</keyword>
<dbReference type="AlphaFoldDB" id="A0A2A9NBW0"/>
<sequence>MTALRKPGLSQELAERITHAERLAPNNKRPSTATSSYDRDYSSSDEGSSGIEPEDVNGVTIYRPKKSPDGSYTVHL</sequence>
<name>A0A2A9NBW0_9AGAR</name>
<organism evidence="2 3">
    <name type="scientific">Amanita thiersii Skay4041</name>
    <dbReference type="NCBI Taxonomy" id="703135"/>
    <lineage>
        <taxon>Eukaryota</taxon>
        <taxon>Fungi</taxon>
        <taxon>Dikarya</taxon>
        <taxon>Basidiomycota</taxon>
        <taxon>Agaricomycotina</taxon>
        <taxon>Agaricomycetes</taxon>
        <taxon>Agaricomycetidae</taxon>
        <taxon>Agaricales</taxon>
        <taxon>Pluteineae</taxon>
        <taxon>Amanitaceae</taxon>
        <taxon>Amanita</taxon>
    </lineage>
</organism>
<evidence type="ECO:0000313" key="2">
    <source>
        <dbReference type="EMBL" id="PFH47548.1"/>
    </source>
</evidence>
<dbReference type="Proteomes" id="UP000242287">
    <property type="component" value="Unassembled WGS sequence"/>
</dbReference>
<protein>
    <submittedName>
        <fullName evidence="2">Uncharacterized protein</fullName>
    </submittedName>
</protein>